<dbReference type="Pfam" id="PF01740">
    <property type="entry name" value="STAS"/>
    <property type="match status" value="1"/>
</dbReference>
<dbReference type="PANTHER" id="PTHR33745">
    <property type="entry name" value="RSBT ANTAGONIST PROTEIN RSBS-RELATED"/>
    <property type="match status" value="1"/>
</dbReference>
<keyword evidence="7" id="KW-1185">Reference proteome</keyword>
<dbReference type="InterPro" id="IPR036513">
    <property type="entry name" value="STAS_dom_sf"/>
</dbReference>
<dbReference type="PATRIC" id="fig|52.7.peg.7111"/>
<dbReference type="OrthoDB" id="5421862at2"/>
<feature type="coiled-coil region" evidence="2">
    <location>
        <begin position="11"/>
        <end position="38"/>
    </location>
</feature>
<keyword evidence="1" id="KW-0597">Phosphoprotein</keyword>
<dbReference type="STRING" id="52.CMC5_064650"/>
<evidence type="ECO:0008006" key="8">
    <source>
        <dbReference type="Google" id="ProtNLM"/>
    </source>
</evidence>
<dbReference type="Gene3D" id="3.30.450.20">
    <property type="entry name" value="PAS domain"/>
    <property type="match status" value="1"/>
</dbReference>
<accession>A0A0K1ENM3</accession>
<dbReference type="Pfam" id="PF08447">
    <property type="entry name" value="PAS_3"/>
    <property type="match status" value="1"/>
</dbReference>
<dbReference type="InterPro" id="IPR051932">
    <property type="entry name" value="Bact_StressResp_Reg"/>
</dbReference>
<dbReference type="PROSITE" id="PS50801">
    <property type="entry name" value="STAS"/>
    <property type="match status" value="1"/>
</dbReference>
<reference evidence="6 7" key="1">
    <citation type="submission" date="2015-07" db="EMBL/GenBank/DDBJ databases">
        <title>Genome analysis of myxobacterium Chondromyces crocatus Cm c5 reveals a high potential for natural compound synthesis and the genetic basis for the loss of fruiting body formation.</title>
        <authorList>
            <person name="Zaburannyi N."/>
            <person name="Bunk B."/>
            <person name="Maier J."/>
            <person name="Overmann J."/>
            <person name="Mueller R."/>
        </authorList>
    </citation>
    <scope>NUCLEOTIDE SEQUENCE [LARGE SCALE GENOMIC DNA]</scope>
    <source>
        <strain evidence="6 7">Cm c5</strain>
    </source>
</reference>
<dbReference type="CDD" id="cd07041">
    <property type="entry name" value="STAS_RsbR_RsbS_like"/>
    <property type="match status" value="1"/>
</dbReference>
<dbReference type="KEGG" id="ccro:CMC5_064650"/>
<dbReference type="InterPro" id="IPR000014">
    <property type="entry name" value="PAS"/>
</dbReference>
<evidence type="ECO:0000256" key="1">
    <source>
        <dbReference type="ARBA" id="ARBA00022553"/>
    </source>
</evidence>
<dbReference type="AlphaFoldDB" id="A0A0K1ENM3"/>
<gene>
    <name evidence="6" type="ORF">CMC5_064650</name>
</gene>
<feature type="domain" description="PAS" evidence="3">
    <location>
        <begin position="55"/>
        <end position="126"/>
    </location>
</feature>
<keyword evidence="2" id="KW-0175">Coiled coil</keyword>
<evidence type="ECO:0000259" key="3">
    <source>
        <dbReference type="PROSITE" id="PS50112"/>
    </source>
</evidence>
<dbReference type="PROSITE" id="PS50112">
    <property type="entry name" value="PAS"/>
    <property type="match status" value="1"/>
</dbReference>
<dbReference type="NCBIfam" id="TIGR00229">
    <property type="entry name" value="sensory_box"/>
    <property type="match status" value="1"/>
</dbReference>
<feature type="domain" description="STAS" evidence="5">
    <location>
        <begin position="200"/>
        <end position="311"/>
    </location>
</feature>
<dbReference type="SUPFAM" id="SSF55785">
    <property type="entry name" value="PYP-like sensor domain (PAS domain)"/>
    <property type="match status" value="1"/>
</dbReference>
<dbReference type="Gene3D" id="3.30.750.24">
    <property type="entry name" value="STAS domain"/>
    <property type="match status" value="1"/>
</dbReference>
<dbReference type="SUPFAM" id="SSF52091">
    <property type="entry name" value="SpoIIaa-like"/>
    <property type="match status" value="1"/>
</dbReference>
<dbReference type="PANTHER" id="PTHR33745:SF3">
    <property type="entry name" value="RSBT CO-ANTAGONIST PROTEIN RSBRC"/>
    <property type="match status" value="1"/>
</dbReference>
<dbReference type="RefSeq" id="WP_050433904.1">
    <property type="nucleotide sequence ID" value="NZ_CP012159.1"/>
</dbReference>
<dbReference type="SMART" id="SM00091">
    <property type="entry name" value="PAS"/>
    <property type="match status" value="1"/>
</dbReference>
<dbReference type="InterPro" id="IPR000700">
    <property type="entry name" value="PAS-assoc_C"/>
</dbReference>
<protein>
    <recommendedName>
        <fullName evidence="8">Anti-anti-sigma factor</fullName>
    </recommendedName>
</protein>
<evidence type="ECO:0000259" key="5">
    <source>
        <dbReference type="PROSITE" id="PS50801"/>
    </source>
</evidence>
<dbReference type="InterPro" id="IPR002645">
    <property type="entry name" value="STAS_dom"/>
</dbReference>
<sequence>MDDPHKETSAHAGADENVEALQRRVAELEGALAERDRALAGLRLELDGLRAMEREQQLLIAILDQCSDFIGLATPDGHVKYLNDAGQKMMGIDGDEAAQRTIVPDYFHPEDLPFVEANILSELRKGGRWAGDYRFRNMKTGALFPVRYTVFSINDSETGEPIALASVTQDLTEQKRAQAEQTRLTEELIRAQAMALELLSTPLIPISDDVVVMPLIGTVDSRRAQQVMENLMQGVVSLRCHTVILDITGVSTVDSAVADALLRAAKGVSLLGARTVLTGISPQVAQTLVGLGIDLHGIITHGTLQSGIAWATAEKSRRAR</sequence>
<dbReference type="Proteomes" id="UP000067626">
    <property type="component" value="Chromosome"/>
</dbReference>
<dbReference type="CDD" id="cd00130">
    <property type="entry name" value="PAS"/>
    <property type="match status" value="1"/>
</dbReference>
<proteinExistence type="predicted"/>
<feature type="domain" description="PAC" evidence="4">
    <location>
        <begin position="129"/>
        <end position="183"/>
    </location>
</feature>
<evidence type="ECO:0000259" key="4">
    <source>
        <dbReference type="PROSITE" id="PS50113"/>
    </source>
</evidence>
<dbReference type="EMBL" id="CP012159">
    <property type="protein sequence ID" value="AKT42242.1"/>
    <property type="molecule type" value="Genomic_DNA"/>
</dbReference>
<organism evidence="6 7">
    <name type="scientific">Chondromyces crocatus</name>
    <dbReference type="NCBI Taxonomy" id="52"/>
    <lineage>
        <taxon>Bacteria</taxon>
        <taxon>Pseudomonadati</taxon>
        <taxon>Myxococcota</taxon>
        <taxon>Polyangia</taxon>
        <taxon>Polyangiales</taxon>
        <taxon>Polyangiaceae</taxon>
        <taxon>Chondromyces</taxon>
    </lineage>
</organism>
<dbReference type="InterPro" id="IPR035965">
    <property type="entry name" value="PAS-like_dom_sf"/>
</dbReference>
<evidence type="ECO:0000256" key="2">
    <source>
        <dbReference type="SAM" id="Coils"/>
    </source>
</evidence>
<evidence type="ECO:0000313" key="7">
    <source>
        <dbReference type="Proteomes" id="UP000067626"/>
    </source>
</evidence>
<dbReference type="InterPro" id="IPR013655">
    <property type="entry name" value="PAS_fold_3"/>
</dbReference>
<evidence type="ECO:0000313" key="6">
    <source>
        <dbReference type="EMBL" id="AKT42242.1"/>
    </source>
</evidence>
<dbReference type="PROSITE" id="PS50113">
    <property type="entry name" value="PAC"/>
    <property type="match status" value="1"/>
</dbReference>
<name>A0A0K1ENM3_CHOCO</name>